<evidence type="ECO:0000256" key="8">
    <source>
        <dbReference type="PIRSR" id="PIRSR601548-2"/>
    </source>
</evidence>
<dbReference type="Pfam" id="PF01401">
    <property type="entry name" value="Peptidase_M2"/>
    <property type="match status" value="2"/>
</dbReference>
<feature type="binding site" evidence="11">
    <location>
        <position position="427"/>
    </location>
    <ligand>
        <name>Zn(2+)</name>
        <dbReference type="ChEBI" id="CHEBI:29105"/>
        <label>2</label>
        <note>catalytic</note>
    </ligand>
</feature>
<evidence type="ECO:0000313" key="15">
    <source>
        <dbReference type="EMBL" id="KAK7508277.1"/>
    </source>
</evidence>
<keyword evidence="13" id="KW-0645">Protease</keyword>
<evidence type="ECO:0000256" key="2">
    <source>
        <dbReference type="ARBA" id="ARBA00022729"/>
    </source>
</evidence>
<proteinExistence type="inferred from homology"/>
<feature type="disulfide bond" evidence="10">
    <location>
        <begin position="554"/>
        <end position="566"/>
    </location>
</feature>
<keyword evidence="13" id="KW-0121">Carboxypeptidase</keyword>
<dbReference type="InterPro" id="IPR001548">
    <property type="entry name" value="Peptidase_M2"/>
</dbReference>
<dbReference type="SUPFAM" id="SSF55486">
    <property type="entry name" value="Metalloproteases ('zincins'), catalytic domain"/>
    <property type="match status" value="1"/>
</dbReference>
<dbReference type="FunFam" id="1.10.1370.30:FF:000005">
    <property type="entry name" value="Angiotensin-converting enzyme"/>
    <property type="match status" value="1"/>
</dbReference>
<protein>
    <recommendedName>
        <fullName evidence="13">Angiotensin-converting enzyme</fullName>
        <ecNumber evidence="13">3.4.-.-</ecNumber>
    </recommendedName>
</protein>
<feature type="binding site" evidence="8">
    <location>
        <position position="206"/>
    </location>
    <ligand>
        <name>chloride</name>
        <dbReference type="ChEBI" id="CHEBI:17996"/>
        <label>1</label>
    </ligand>
</feature>
<keyword evidence="3 10" id="KW-1015">Disulfide bond</keyword>
<evidence type="ECO:0000256" key="12">
    <source>
        <dbReference type="PROSITE-ProRule" id="PRU01355"/>
    </source>
</evidence>
<keyword evidence="13" id="KW-0378">Hydrolase</keyword>
<evidence type="ECO:0000256" key="13">
    <source>
        <dbReference type="RuleBase" id="RU361144"/>
    </source>
</evidence>
<dbReference type="Proteomes" id="UP001519460">
    <property type="component" value="Unassembled WGS sequence"/>
</dbReference>
<evidence type="ECO:0000256" key="1">
    <source>
        <dbReference type="ARBA" id="ARBA00008139"/>
    </source>
</evidence>
<feature type="binding site" evidence="9">
    <location>
        <position position="399"/>
    </location>
    <ligand>
        <name>Zn(2+)</name>
        <dbReference type="ChEBI" id="CHEBI:29105"/>
        <label>1</label>
        <note>catalytic</note>
    </ligand>
</feature>
<dbReference type="PRINTS" id="PR00791">
    <property type="entry name" value="PEPDIPTASEA"/>
</dbReference>
<organism evidence="15 16">
    <name type="scientific">Batillaria attramentaria</name>
    <dbReference type="NCBI Taxonomy" id="370345"/>
    <lineage>
        <taxon>Eukaryota</taxon>
        <taxon>Metazoa</taxon>
        <taxon>Spiralia</taxon>
        <taxon>Lophotrochozoa</taxon>
        <taxon>Mollusca</taxon>
        <taxon>Gastropoda</taxon>
        <taxon>Caenogastropoda</taxon>
        <taxon>Sorbeoconcha</taxon>
        <taxon>Cerithioidea</taxon>
        <taxon>Batillariidae</taxon>
        <taxon>Batillaria</taxon>
    </lineage>
</organism>
<feature type="chain" id="PRO_5044772197" description="Angiotensin-converting enzyme" evidence="14">
    <location>
        <begin position="17"/>
        <end position="664"/>
    </location>
</feature>
<keyword evidence="4 6" id="KW-0325">Glycoprotein</keyword>
<evidence type="ECO:0000256" key="9">
    <source>
        <dbReference type="PIRSR" id="PIRSR601548-3"/>
    </source>
</evidence>
<evidence type="ECO:0000256" key="7">
    <source>
        <dbReference type="PIRSR" id="PIRSR601548-11"/>
    </source>
</evidence>
<feature type="active site" description="Proton donor 1" evidence="5">
    <location>
        <position position="529"/>
    </location>
</feature>
<dbReference type="CDD" id="cd06461">
    <property type="entry name" value="M2_ACE"/>
    <property type="match status" value="1"/>
</dbReference>
<evidence type="ECO:0000256" key="5">
    <source>
        <dbReference type="PIRSR" id="PIRSR601548-1"/>
    </source>
</evidence>
<evidence type="ECO:0000256" key="6">
    <source>
        <dbReference type="PIRSR" id="PIRSR601548-10"/>
    </source>
</evidence>
<feature type="binding site" evidence="9">
    <location>
        <position position="403"/>
    </location>
    <ligand>
        <name>Zn(2+)</name>
        <dbReference type="ChEBI" id="CHEBI:29105"/>
        <label>1</label>
        <note>catalytic</note>
    </ligand>
</feature>
<dbReference type="PROSITE" id="PS52011">
    <property type="entry name" value="PEPTIDASE_M2"/>
    <property type="match status" value="1"/>
</dbReference>
<feature type="active site" description="Proton acceptor 2" evidence="7">
    <location>
        <position position="400"/>
    </location>
</feature>
<evidence type="ECO:0000256" key="11">
    <source>
        <dbReference type="PIRSR" id="PIRSR601548-8"/>
    </source>
</evidence>
<feature type="disulfide bond" evidence="10">
    <location>
        <begin position="134"/>
        <end position="140"/>
    </location>
</feature>
<feature type="glycosylation site" description="N-linked (GlcNAc...) asparagine; partial" evidence="6">
    <location>
        <position position="602"/>
    </location>
</feature>
<feature type="binding site" evidence="11">
    <location>
        <position position="399"/>
    </location>
    <ligand>
        <name>Zn(2+)</name>
        <dbReference type="ChEBI" id="CHEBI:29105"/>
        <label>2</label>
        <note>catalytic</note>
    </ligand>
</feature>
<comment type="caution">
    <text evidence="15">The sequence shown here is derived from an EMBL/GenBank/DDBJ whole genome shotgun (WGS) entry which is preliminary data.</text>
</comment>
<comment type="cofactor">
    <cofactor evidence="13">
        <name>Zn(2+)</name>
        <dbReference type="ChEBI" id="CHEBI:29105"/>
    </cofactor>
    <text evidence="13">Binds 2 Zn(2+) ions per subunit.</text>
</comment>
<dbReference type="GO" id="GO:0006508">
    <property type="term" value="P:proteolysis"/>
    <property type="evidence" value="ECO:0007669"/>
    <property type="project" value="UniProtKB-KW"/>
</dbReference>
<keyword evidence="13" id="KW-0482">Metalloprotease</keyword>
<evidence type="ECO:0000256" key="3">
    <source>
        <dbReference type="ARBA" id="ARBA00023157"/>
    </source>
</evidence>
<keyword evidence="9 13" id="KW-0479">Metal-binding</keyword>
<dbReference type="PANTHER" id="PTHR10514:SF27">
    <property type="entry name" value="ANGIOTENSIN-CONVERTING ENZYME"/>
    <property type="match status" value="1"/>
</dbReference>
<gene>
    <name evidence="15" type="ORF">BaRGS_00000516</name>
</gene>
<dbReference type="PANTHER" id="PTHR10514">
    <property type="entry name" value="ANGIOTENSIN-CONVERTING ENZYME"/>
    <property type="match status" value="1"/>
</dbReference>
<feature type="binding site" evidence="11">
    <location>
        <position position="403"/>
    </location>
    <ligand>
        <name>Zn(2+)</name>
        <dbReference type="ChEBI" id="CHEBI:29105"/>
        <label>2</label>
        <note>catalytic</note>
    </ligand>
</feature>
<name>A0ABD0M964_9CAEN</name>
<feature type="binding site" evidence="8">
    <location>
        <position position="538"/>
    </location>
    <ligand>
        <name>chloride</name>
        <dbReference type="ChEBI" id="CHEBI:17996"/>
        <label>1</label>
    </ligand>
</feature>
<dbReference type="AlphaFoldDB" id="A0ABD0M964"/>
<keyword evidence="2 14" id="KW-0732">Signal</keyword>
<feature type="glycosylation site" description="N-linked (GlcNAc...) asparagine" evidence="6">
    <location>
        <position position="54"/>
    </location>
</feature>
<keyword evidence="9 13" id="KW-0862">Zinc</keyword>
<dbReference type="GO" id="GO:0046872">
    <property type="term" value="F:metal ion binding"/>
    <property type="evidence" value="ECO:0007669"/>
    <property type="project" value="UniProtKB-KW"/>
</dbReference>
<dbReference type="EC" id="3.4.-.-" evidence="13"/>
<feature type="active site" description="Proton donor 2" evidence="7">
    <location>
        <position position="529"/>
    </location>
</feature>
<comment type="similarity">
    <text evidence="1 12 13">Belongs to the peptidase M2 family.</text>
</comment>
<evidence type="ECO:0000313" key="16">
    <source>
        <dbReference type="Proteomes" id="UP001519460"/>
    </source>
</evidence>
<evidence type="ECO:0000256" key="14">
    <source>
        <dbReference type="SAM" id="SignalP"/>
    </source>
</evidence>
<keyword evidence="16" id="KW-1185">Reference proteome</keyword>
<comment type="caution">
    <text evidence="12">Lacks conserved residue(s) required for the propagation of feature annotation.</text>
</comment>
<evidence type="ECO:0000256" key="10">
    <source>
        <dbReference type="PIRSR" id="PIRSR601548-4"/>
    </source>
</evidence>
<dbReference type="GO" id="GO:0008237">
    <property type="term" value="F:metallopeptidase activity"/>
    <property type="evidence" value="ECO:0007669"/>
    <property type="project" value="UniProtKB-KW"/>
</dbReference>
<sequence length="664" mass="74940">MLLGILLLACLAYAGAQGTNTNQTAAQEFLDFYNTDAQRVLSASAEVSWAYNTNITAENQERMVESSLQTGIWRQNMSRMASEFDTSSFPADMQRQFAKIKDIGTAALEDLSKLEQLNQVLSEMRTIYSTGKVCFGPDDCKPLDPDLTRIFATSRIESELRTAWIGWRDATGKKMRELYAQFVSLSNEAVHTLGYQDTGDYWRSWYETATFEQDVAALFKELKPFYEQLHAFVRRRLKAQYGASLFPSTGHIPAHLLGNMWAQTWSSLQDLLMPYPSKPILDVTDEMVKQGYTAEKIFETADDFFVSLGMIAMPQEFWDKRTGSRVPRFRLGLLQRHRLPRETVHGYYDGPSKHSSSRDGSHRVLPAVRKPACSVQAGRQPSVKQCTDITMEHLSTAHHEMGHIEYFLQYKDQPVVYRGGANPGFHEAVGDVISLSVETPKHLNKIGLLPELVEDNEATLNFLMAMALQKIAFLPFGYLIDQWRWSVFRGETTPNSYNADWWKLRCGLQGVSPPVARSEDDFDPGAKYHIPGNTPYIRYFVSFVLQFQFHKALCEAAGHTGPLHTCDIYNSTEAGQKLSDMLKVGSSQVWTEPFEALVGSRNMSAQPLVDYFQPLMNFLKEANGDDVGWQDECPGVTTQSTSSRLLPSFGFLGLLLWLLCVLAV</sequence>
<feature type="active site" description="Proton acceptor 1" evidence="5">
    <location>
        <position position="400"/>
    </location>
</feature>
<feature type="binding site" evidence="9">
    <location>
        <position position="427"/>
    </location>
    <ligand>
        <name>Zn(2+)</name>
        <dbReference type="ChEBI" id="CHEBI:29105"/>
        <label>1</label>
        <note>catalytic</note>
    </ligand>
</feature>
<dbReference type="GO" id="GO:0004180">
    <property type="term" value="F:carboxypeptidase activity"/>
    <property type="evidence" value="ECO:0007669"/>
    <property type="project" value="UniProtKB-KW"/>
</dbReference>
<feature type="signal peptide" evidence="14">
    <location>
        <begin position="1"/>
        <end position="16"/>
    </location>
</feature>
<reference evidence="15 16" key="1">
    <citation type="journal article" date="2023" name="Sci. Data">
        <title>Genome assembly of the Korean intertidal mud-creeper Batillaria attramentaria.</title>
        <authorList>
            <person name="Patra A.K."/>
            <person name="Ho P.T."/>
            <person name="Jun S."/>
            <person name="Lee S.J."/>
            <person name="Kim Y."/>
            <person name="Won Y.J."/>
        </authorList>
    </citation>
    <scope>NUCLEOTIDE SEQUENCE [LARGE SCALE GENOMIC DNA]</scope>
    <source>
        <strain evidence="15">Wonlab-2016</strain>
    </source>
</reference>
<evidence type="ECO:0000256" key="4">
    <source>
        <dbReference type="ARBA" id="ARBA00023180"/>
    </source>
</evidence>
<dbReference type="EMBL" id="JACVVK020000002">
    <property type="protein sequence ID" value="KAK7508277.1"/>
    <property type="molecule type" value="Genomic_DNA"/>
</dbReference>
<accession>A0ABD0M964</accession>